<feature type="region of interest" description="Disordered" evidence="1">
    <location>
        <begin position="201"/>
        <end position="245"/>
    </location>
</feature>
<organism evidence="3 4">
    <name type="scientific">Knoellia koreensis</name>
    <dbReference type="NCBI Taxonomy" id="2730921"/>
    <lineage>
        <taxon>Bacteria</taxon>
        <taxon>Bacillati</taxon>
        <taxon>Actinomycetota</taxon>
        <taxon>Actinomycetes</taxon>
        <taxon>Micrococcales</taxon>
        <taxon>Intrasporangiaceae</taxon>
        <taxon>Knoellia</taxon>
    </lineage>
</organism>
<sequence length="286" mass="29723">MLLIEEPAVTNLGSLPAGEEPTAVKPLIAPADGPGRRVTGGGSFSDAITLTPGTYSDVILPDEQIFYRVRGDFGQRLGFTVDAPTPGETIKLGSTSYTSFNVGVWNPWRYPLTRAAGQDPDNGDSIGPSGEPLVLGEFTPTIQYRNREVFGNGRYSYVPLREASVAGYYYFAIGRSQEDAGDDEAAPVTVRIRVAVEGQPTGQPQYAGGAPAVVTGTSSPSETATGSVTTSPSGKDANAKAVSQETRSEGGLPVWVWIVGSVVVLAAAGGVALGAMRRGSTTGGHQ</sequence>
<keyword evidence="2" id="KW-1133">Transmembrane helix</keyword>
<dbReference type="EMBL" id="JABEPQ010000002">
    <property type="protein sequence ID" value="NNM46448.1"/>
    <property type="molecule type" value="Genomic_DNA"/>
</dbReference>
<keyword evidence="2" id="KW-0812">Transmembrane</keyword>
<evidence type="ECO:0000256" key="1">
    <source>
        <dbReference type="SAM" id="MobiDB-lite"/>
    </source>
</evidence>
<feature type="compositionally biased region" description="Polar residues" evidence="1">
    <location>
        <begin position="215"/>
        <end position="233"/>
    </location>
</feature>
<protein>
    <submittedName>
        <fullName evidence="3">Uncharacterized protein</fullName>
    </submittedName>
</protein>
<evidence type="ECO:0000313" key="4">
    <source>
        <dbReference type="Proteomes" id="UP000588586"/>
    </source>
</evidence>
<name>A0A849HGA2_9MICO</name>
<dbReference type="RefSeq" id="WP_171243551.1">
    <property type="nucleotide sequence ID" value="NZ_JABEPQ010000002.1"/>
</dbReference>
<dbReference type="Proteomes" id="UP000588586">
    <property type="component" value="Unassembled WGS sequence"/>
</dbReference>
<comment type="caution">
    <text evidence="3">The sequence shown here is derived from an EMBL/GenBank/DDBJ whole genome shotgun (WGS) entry which is preliminary data.</text>
</comment>
<keyword evidence="2" id="KW-0472">Membrane</keyword>
<evidence type="ECO:0000313" key="3">
    <source>
        <dbReference type="EMBL" id="NNM46448.1"/>
    </source>
</evidence>
<reference evidence="3 4" key="1">
    <citation type="submission" date="2020-04" db="EMBL/GenBank/DDBJ databases">
        <title>Knoellia sp. isolate from air conditioner.</title>
        <authorList>
            <person name="Chea S."/>
            <person name="Kim D.-U."/>
        </authorList>
    </citation>
    <scope>NUCLEOTIDE SEQUENCE [LARGE SCALE GENOMIC DNA]</scope>
    <source>
        <strain evidence="3 4">DB2414S</strain>
    </source>
</reference>
<gene>
    <name evidence="3" type="ORF">HJG52_10570</name>
</gene>
<evidence type="ECO:0000256" key="2">
    <source>
        <dbReference type="SAM" id="Phobius"/>
    </source>
</evidence>
<proteinExistence type="predicted"/>
<accession>A0A849HGA2</accession>
<feature type="transmembrane region" description="Helical" evidence="2">
    <location>
        <begin position="254"/>
        <end position="276"/>
    </location>
</feature>
<dbReference type="AlphaFoldDB" id="A0A849HGA2"/>
<keyword evidence="4" id="KW-1185">Reference proteome</keyword>